<proteinExistence type="predicted"/>
<dbReference type="Proteomes" id="UP000054630">
    <property type="component" value="Unassembled WGS sequence"/>
</dbReference>
<dbReference type="AlphaFoldDB" id="A0A0V0RB85"/>
<sequence length="30" mass="3248">MNCSFHQHICSVRNVTNPVGVTPPAPMVPN</sequence>
<reference evidence="1 2" key="1">
    <citation type="submission" date="2015-01" db="EMBL/GenBank/DDBJ databases">
        <title>Evolution of Trichinella species and genotypes.</title>
        <authorList>
            <person name="Korhonen P.K."/>
            <person name="Edoardo P."/>
            <person name="Giuseppe L.R."/>
            <person name="Gasser R.B."/>
        </authorList>
    </citation>
    <scope>NUCLEOTIDE SEQUENCE [LARGE SCALE GENOMIC DNA]</scope>
    <source>
        <strain evidence="1">ISS37</strain>
    </source>
</reference>
<protein>
    <submittedName>
        <fullName evidence="1">Uncharacterized protein</fullName>
    </submittedName>
</protein>
<evidence type="ECO:0000313" key="2">
    <source>
        <dbReference type="Proteomes" id="UP000054630"/>
    </source>
</evidence>
<evidence type="ECO:0000313" key="1">
    <source>
        <dbReference type="EMBL" id="KRX11745.1"/>
    </source>
</evidence>
<comment type="caution">
    <text evidence="1">The sequence shown here is derived from an EMBL/GenBank/DDBJ whole genome shotgun (WGS) entry which is preliminary data.</text>
</comment>
<dbReference type="EMBL" id="JYDL01001502">
    <property type="protein sequence ID" value="KRX11745.1"/>
    <property type="molecule type" value="Genomic_DNA"/>
</dbReference>
<feature type="non-terminal residue" evidence="1">
    <location>
        <position position="30"/>
    </location>
</feature>
<accession>A0A0V0RB85</accession>
<organism evidence="1 2">
    <name type="scientific">Trichinella nelsoni</name>
    <dbReference type="NCBI Taxonomy" id="6336"/>
    <lineage>
        <taxon>Eukaryota</taxon>
        <taxon>Metazoa</taxon>
        <taxon>Ecdysozoa</taxon>
        <taxon>Nematoda</taxon>
        <taxon>Enoplea</taxon>
        <taxon>Dorylaimia</taxon>
        <taxon>Trichinellida</taxon>
        <taxon>Trichinellidae</taxon>
        <taxon>Trichinella</taxon>
    </lineage>
</organism>
<name>A0A0V0RB85_9BILA</name>
<gene>
    <name evidence="1" type="ORF">T07_13586</name>
</gene>
<keyword evidence="2" id="KW-1185">Reference proteome</keyword>